<feature type="region of interest" description="Disordered" evidence="1">
    <location>
        <begin position="524"/>
        <end position="551"/>
    </location>
</feature>
<feature type="region of interest" description="Disordered" evidence="1">
    <location>
        <begin position="1"/>
        <end position="21"/>
    </location>
</feature>
<dbReference type="InterPro" id="IPR009769">
    <property type="entry name" value="EDR2_C"/>
</dbReference>
<dbReference type="Proteomes" id="UP000664859">
    <property type="component" value="Unassembled WGS sequence"/>
</dbReference>
<dbReference type="PANTHER" id="PTHR12136:SF41">
    <property type="entry name" value="PLECKSTRIN HOMOLOGY (PH) AND LIPID-BINDING START DOMAINS-CONTAINING PROTEIN"/>
    <property type="match status" value="1"/>
</dbReference>
<keyword evidence="5" id="KW-1185">Reference proteome</keyword>
<dbReference type="EMBL" id="JAFCMP010000103">
    <property type="protein sequence ID" value="KAG5186764.1"/>
    <property type="molecule type" value="Genomic_DNA"/>
</dbReference>
<sequence length="1298" mass="135329">MSDPVRLPRQSSRNLRGRRSQSSAAAIGGGNALLAAPDLEGVLRRRKANRVGAGWVERYFTLRGATLEYFNKAGDVTPKKTVLLDSGCVVGPVEEVKAGSRALYAFRITWPKQVDADAQQLSDAGADSSDAGGDAAMPASPLSAPASPLPALSEGEARGGDDRGVGGTGGGGGGAGEESHSRRGGPSRRLHALALCAPWQLRGSSDRHALSIWKAAQKQRKRVFSKASSHIAAAVTTPRAAGSNASAALPPATPALTAAGSGGSGGGGSGDGGAAAAAEGGAAATAAGGVQGTPFVERNKTLQQMLRNEAAPRRRLRSATLQPVIVLVNEMGAAGLRLRKGAAAAPLLAMLQCTFAQRDEQRALARDEQRALAALLLERKSNAEEPDEGSDAEDTSSDAEVEESDEASEAEVEESARAVAEAKLKERLATGVTAGVGAAVAVGLLTAGVGLVAVVPLVVGVAGTAHAGGMGYLEYKKRAMTWNKAPLILGSGDQEAAERWHAAISAAVAAAAAAAAADAREGSGGGGGELASPLGRGGAQGGGRGGGGWQGTGILSRGEAMTAQPAPALPVTDLAAVATLLACACWRCCTMLQGVRIFAELPRHLAAGAACSSSGSGSSSGASAVASATTAMCAWLPGWRQWCPTAALRGGRRRGRPLAARAPMLRCQVLVRASPLETLTALSAAALVLVRASPLETLMALLAGQELSDGGEARHPTLPASAEAGVVALGIRVLETLDDNTDVIEYLAASVRLGPLAWAGPRQFCMARHWREDSDGCYVVCMDSTPHRLCPPPPPGFVRGTMNALFTIAPRREASMPLTGISTPECMLTHFLRVDPGGWVWRWGGYQQHYGAQLLLQAIDIRDIIEEETFHSPRLHLQAIDIRDRFEEETFHSPRLHLQAIDILGIIKEETFHSPRLHLQTAAAAAPAAHAGAHAETAAAAALLPPPPLRPRSAAAGILDAEPCCPPHMWSDIDASAFSLRGATYLADRVKAASAPRMFDLRAIDLWQFHPHAIDLWQVRNAAAAAGWVKEPTFNITSNMYNRIQRALMLTSTSMLKLHAVAPSVEEPTFHITSHKNNRIQRARAAGDTTFVWAVQIMVPGPPHIACVAYFTPRDEAALSASDTPFGRLTQRVLLSGDAAALDARLKLVPRITEGNWVVRRACPPTPAILGAKLRQAHFRGDRCGTRLRQAHFRGDRYLETSVDIGSSSIAASITRLSIGYAKTLVVELAWTLQGEAEDELPEVILGGFRMVHLDMATAQPYVGEPPETPAPGADAAPAAVTAPPGAAAAAATAPVAV</sequence>
<evidence type="ECO:0000259" key="3">
    <source>
        <dbReference type="Pfam" id="PF07059"/>
    </source>
</evidence>
<dbReference type="OrthoDB" id="9970435at2759"/>
<evidence type="ECO:0000313" key="4">
    <source>
        <dbReference type="EMBL" id="KAG5186764.1"/>
    </source>
</evidence>
<reference evidence="4" key="1">
    <citation type="submission" date="2021-02" db="EMBL/GenBank/DDBJ databases">
        <title>First Annotated Genome of the Yellow-green Alga Tribonema minus.</title>
        <authorList>
            <person name="Mahan K.M."/>
        </authorList>
    </citation>
    <scope>NUCLEOTIDE SEQUENCE</scope>
    <source>
        <strain evidence="4">UTEX B ZZ1240</strain>
    </source>
</reference>
<dbReference type="Gene3D" id="3.30.530.20">
    <property type="match status" value="1"/>
</dbReference>
<organism evidence="4 5">
    <name type="scientific">Tribonema minus</name>
    <dbReference type="NCBI Taxonomy" id="303371"/>
    <lineage>
        <taxon>Eukaryota</taxon>
        <taxon>Sar</taxon>
        <taxon>Stramenopiles</taxon>
        <taxon>Ochrophyta</taxon>
        <taxon>PX clade</taxon>
        <taxon>Xanthophyceae</taxon>
        <taxon>Tribonematales</taxon>
        <taxon>Tribonemataceae</taxon>
        <taxon>Tribonema</taxon>
    </lineage>
</organism>
<dbReference type="Pfam" id="PF07059">
    <property type="entry name" value="EDR2_C"/>
    <property type="match status" value="1"/>
</dbReference>
<evidence type="ECO:0000256" key="1">
    <source>
        <dbReference type="SAM" id="MobiDB-lite"/>
    </source>
</evidence>
<evidence type="ECO:0000313" key="5">
    <source>
        <dbReference type="Proteomes" id="UP000664859"/>
    </source>
</evidence>
<dbReference type="InterPro" id="IPR011993">
    <property type="entry name" value="PH-like_dom_sf"/>
</dbReference>
<comment type="caution">
    <text evidence="4">The sequence shown here is derived from an EMBL/GenBank/DDBJ whole genome shotgun (WGS) entry which is preliminary data.</text>
</comment>
<gene>
    <name evidence="4" type="ORF">JKP88DRAFT_353873</name>
</gene>
<proteinExistence type="predicted"/>
<feature type="domain" description="Protein ENHANCED DISEASE RESISTANCE 2 C-terminal" evidence="3">
    <location>
        <begin position="1033"/>
        <end position="1255"/>
    </location>
</feature>
<dbReference type="InterPro" id="IPR023393">
    <property type="entry name" value="START-like_dom_sf"/>
</dbReference>
<dbReference type="SUPFAM" id="SSF55961">
    <property type="entry name" value="Bet v1-like"/>
    <property type="match status" value="1"/>
</dbReference>
<dbReference type="SUPFAM" id="SSF50729">
    <property type="entry name" value="PH domain-like"/>
    <property type="match status" value="1"/>
</dbReference>
<dbReference type="InterPro" id="IPR002913">
    <property type="entry name" value="START_lipid-bd_dom"/>
</dbReference>
<feature type="compositionally biased region" description="Low complexity" evidence="1">
    <location>
        <begin position="119"/>
        <end position="154"/>
    </location>
</feature>
<feature type="compositionally biased region" description="Basic and acidic residues" evidence="1">
    <location>
        <begin position="155"/>
        <end position="164"/>
    </location>
</feature>
<dbReference type="GO" id="GO:0008289">
    <property type="term" value="F:lipid binding"/>
    <property type="evidence" value="ECO:0007669"/>
    <property type="project" value="InterPro"/>
</dbReference>
<feature type="region of interest" description="Disordered" evidence="1">
    <location>
        <begin position="378"/>
        <end position="416"/>
    </location>
</feature>
<feature type="compositionally biased region" description="Gly residues" evidence="1">
    <location>
        <begin position="165"/>
        <end position="176"/>
    </location>
</feature>
<protein>
    <recommendedName>
        <fullName evidence="6">START domain-containing protein</fullName>
    </recommendedName>
</protein>
<dbReference type="PANTHER" id="PTHR12136">
    <property type="entry name" value="ENHANCED DISEASE RESISTANCE-RELATED"/>
    <property type="match status" value="1"/>
</dbReference>
<dbReference type="Pfam" id="PF01852">
    <property type="entry name" value="START"/>
    <property type="match status" value="1"/>
</dbReference>
<feature type="compositionally biased region" description="Acidic residues" evidence="1">
    <location>
        <begin position="384"/>
        <end position="413"/>
    </location>
</feature>
<dbReference type="Gene3D" id="2.30.29.30">
    <property type="entry name" value="Pleckstrin-homology domain (PH domain)/Phosphotyrosine-binding domain (PTB)"/>
    <property type="match status" value="1"/>
</dbReference>
<name>A0A835Z631_9STRA</name>
<accession>A0A835Z631</accession>
<dbReference type="InterPro" id="IPR045096">
    <property type="entry name" value="EDR2-like"/>
</dbReference>
<feature type="domain" description="START" evidence="2">
    <location>
        <begin position="732"/>
        <end position="844"/>
    </location>
</feature>
<feature type="region of interest" description="Disordered" evidence="1">
    <location>
        <begin position="119"/>
        <end position="187"/>
    </location>
</feature>
<evidence type="ECO:0008006" key="6">
    <source>
        <dbReference type="Google" id="ProtNLM"/>
    </source>
</evidence>
<evidence type="ECO:0000259" key="2">
    <source>
        <dbReference type="Pfam" id="PF01852"/>
    </source>
</evidence>